<dbReference type="Pfam" id="PF01027">
    <property type="entry name" value="Bax1-I"/>
    <property type="match status" value="1"/>
</dbReference>
<dbReference type="RefSeq" id="WP_222876193.1">
    <property type="nucleotide sequence ID" value="NZ_AP023361.1"/>
</dbReference>
<accession>A0A6S6QJT1</accession>
<organism evidence="7 8">
    <name type="scientific">Terrihabitans soli</name>
    <dbReference type="NCBI Taxonomy" id="708113"/>
    <lineage>
        <taxon>Bacteria</taxon>
        <taxon>Pseudomonadati</taxon>
        <taxon>Pseudomonadota</taxon>
        <taxon>Alphaproteobacteria</taxon>
        <taxon>Hyphomicrobiales</taxon>
        <taxon>Terrihabitans</taxon>
    </lineage>
</organism>
<protein>
    <submittedName>
        <fullName evidence="7">ABC transporter permease</fullName>
    </submittedName>
</protein>
<dbReference type="Proteomes" id="UP000515317">
    <property type="component" value="Chromosome"/>
</dbReference>
<evidence type="ECO:0000256" key="2">
    <source>
        <dbReference type="ARBA" id="ARBA00010350"/>
    </source>
</evidence>
<comment type="similarity">
    <text evidence="2 6">Belongs to the BI1 family.</text>
</comment>
<dbReference type="CDD" id="cd10432">
    <property type="entry name" value="BI-1-like_bacterial"/>
    <property type="match status" value="1"/>
</dbReference>
<keyword evidence="4 6" id="KW-1133">Transmembrane helix</keyword>
<evidence type="ECO:0000256" key="1">
    <source>
        <dbReference type="ARBA" id="ARBA00004141"/>
    </source>
</evidence>
<feature type="transmembrane region" description="Helical" evidence="6">
    <location>
        <begin position="108"/>
        <end position="127"/>
    </location>
</feature>
<dbReference type="EMBL" id="AP023361">
    <property type="protein sequence ID" value="BCJ89486.1"/>
    <property type="molecule type" value="Genomic_DNA"/>
</dbReference>
<proteinExistence type="inferred from homology"/>
<keyword evidence="8" id="KW-1185">Reference proteome</keyword>
<feature type="transmembrane region" description="Helical" evidence="6">
    <location>
        <begin position="133"/>
        <end position="152"/>
    </location>
</feature>
<feature type="transmembrane region" description="Helical" evidence="6">
    <location>
        <begin position="164"/>
        <end position="182"/>
    </location>
</feature>
<dbReference type="KEGG" id="tso:IZ6_02210"/>
<feature type="transmembrane region" description="Helical" evidence="6">
    <location>
        <begin position="77"/>
        <end position="96"/>
    </location>
</feature>
<dbReference type="GO" id="GO:0005886">
    <property type="term" value="C:plasma membrane"/>
    <property type="evidence" value="ECO:0007669"/>
    <property type="project" value="TreeGrafter"/>
</dbReference>
<feature type="transmembrane region" description="Helical" evidence="6">
    <location>
        <begin position="227"/>
        <end position="249"/>
    </location>
</feature>
<dbReference type="AlphaFoldDB" id="A0A6S6QJT1"/>
<sequence>MSDFDRSGTARVGGTTRTEAAVIDQGLRAYMVSVYNYMTLGLAITGLVAIGTFKLAVTQDASGALALTSFGQTMFQTPLKWVFALAPLGMVFFLSARINRMSAGAAQISFWVFAALMGISLSTIFLVYTGSSIARVFFITAAAFGALSLYGYTTKRDLSGLGTFLFMGLVGIVIASIVNIFLGSTMMQFIISTVGVLVFSGLTAYDTQRIKEMYNAVDDSDMMGRKAIMGALSLYLDFINLFMMLLNLFGNRE</sequence>
<keyword evidence="5 6" id="KW-0472">Membrane</keyword>
<dbReference type="PANTHER" id="PTHR23291:SF50">
    <property type="entry name" value="PROTEIN LIFEGUARD 4"/>
    <property type="match status" value="1"/>
</dbReference>
<keyword evidence="3 6" id="KW-0812">Transmembrane</keyword>
<feature type="transmembrane region" description="Helical" evidence="6">
    <location>
        <begin position="34"/>
        <end position="57"/>
    </location>
</feature>
<dbReference type="PANTHER" id="PTHR23291">
    <property type="entry name" value="BAX INHIBITOR-RELATED"/>
    <property type="match status" value="1"/>
</dbReference>
<reference evidence="7 8" key="1">
    <citation type="submission" date="2020-08" db="EMBL/GenBank/DDBJ databases">
        <title>Genome sequence of Rhizobiales bacterium strain IZ6.</title>
        <authorList>
            <person name="Nakai R."/>
            <person name="Naganuma T."/>
        </authorList>
    </citation>
    <scope>NUCLEOTIDE SEQUENCE [LARGE SCALE GENOMIC DNA]</scope>
    <source>
        <strain evidence="7 8">IZ6</strain>
    </source>
</reference>
<evidence type="ECO:0000256" key="6">
    <source>
        <dbReference type="RuleBase" id="RU004379"/>
    </source>
</evidence>
<dbReference type="InterPro" id="IPR006214">
    <property type="entry name" value="Bax_inhibitor_1-related"/>
</dbReference>
<evidence type="ECO:0000313" key="8">
    <source>
        <dbReference type="Proteomes" id="UP000515317"/>
    </source>
</evidence>
<gene>
    <name evidence="7" type="ORF">IZ6_02210</name>
</gene>
<evidence type="ECO:0000313" key="7">
    <source>
        <dbReference type="EMBL" id="BCJ89486.1"/>
    </source>
</evidence>
<feature type="transmembrane region" description="Helical" evidence="6">
    <location>
        <begin position="188"/>
        <end position="206"/>
    </location>
</feature>
<comment type="subcellular location">
    <subcellularLocation>
        <location evidence="1">Membrane</location>
        <topology evidence="1">Multi-pass membrane protein</topology>
    </subcellularLocation>
</comment>
<evidence type="ECO:0000256" key="4">
    <source>
        <dbReference type="ARBA" id="ARBA00022989"/>
    </source>
</evidence>
<evidence type="ECO:0000256" key="3">
    <source>
        <dbReference type="ARBA" id="ARBA00022692"/>
    </source>
</evidence>
<name>A0A6S6QJT1_9HYPH</name>
<evidence type="ECO:0000256" key="5">
    <source>
        <dbReference type="ARBA" id="ARBA00023136"/>
    </source>
</evidence>